<dbReference type="Proteomes" id="UP000199643">
    <property type="component" value="Unassembled WGS sequence"/>
</dbReference>
<evidence type="ECO:0000313" key="2">
    <source>
        <dbReference type="Proteomes" id="UP000199643"/>
    </source>
</evidence>
<dbReference type="AlphaFoldDB" id="A0A1G8CM03"/>
<dbReference type="EMBL" id="FNCH01000025">
    <property type="protein sequence ID" value="SDH46436.1"/>
    <property type="molecule type" value="Genomic_DNA"/>
</dbReference>
<dbReference type="STRING" id="405671.SAMN05421827_12546"/>
<dbReference type="RefSeq" id="WP_090503814.1">
    <property type="nucleotide sequence ID" value="NZ_FNCH01000025.1"/>
</dbReference>
<proteinExistence type="predicted"/>
<organism evidence="1 2">
    <name type="scientific">Pedobacter terrae</name>
    <dbReference type="NCBI Taxonomy" id="405671"/>
    <lineage>
        <taxon>Bacteria</taxon>
        <taxon>Pseudomonadati</taxon>
        <taxon>Bacteroidota</taxon>
        <taxon>Sphingobacteriia</taxon>
        <taxon>Sphingobacteriales</taxon>
        <taxon>Sphingobacteriaceae</taxon>
        <taxon>Pedobacter</taxon>
    </lineage>
</organism>
<evidence type="ECO:0000313" key="1">
    <source>
        <dbReference type="EMBL" id="SDH46436.1"/>
    </source>
</evidence>
<keyword evidence="2" id="KW-1185">Reference proteome</keyword>
<sequence length="62" mass="7163">MKNQELKKLLIKFNELQINKNDSLEIINPSNYSAIKGGTADIDCKDRFKIKCQQSFTIEETN</sequence>
<accession>A0A1G8CM03</accession>
<name>A0A1G8CM03_9SPHI</name>
<protein>
    <submittedName>
        <fullName evidence="1">Uncharacterized protein</fullName>
    </submittedName>
</protein>
<gene>
    <name evidence="1" type="ORF">SAMN05421827_12546</name>
</gene>
<reference evidence="2" key="1">
    <citation type="submission" date="2016-10" db="EMBL/GenBank/DDBJ databases">
        <authorList>
            <person name="Varghese N."/>
            <person name="Submissions S."/>
        </authorList>
    </citation>
    <scope>NUCLEOTIDE SEQUENCE [LARGE SCALE GENOMIC DNA]</scope>
    <source>
        <strain evidence="2">DSM 17933</strain>
    </source>
</reference>